<accession>A0ABP9ERE0</accession>
<organism evidence="6 7">
    <name type="scientific">Kitasatospora terrestris</name>
    <dbReference type="NCBI Taxonomy" id="258051"/>
    <lineage>
        <taxon>Bacteria</taxon>
        <taxon>Bacillati</taxon>
        <taxon>Actinomycetota</taxon>
        <taxon>Actinomycetes</taxon>
        <taxon>Kitasatosporales</taxon>
        <taxon>Streptomycetaceae</taxon>
        <taxon>Kitasatospora</taxon>
    </lineage>
</organism>
<evidence type="ECO:0000313" key="6">
    <source>
        <dbReference type="EMBL" id="GAA4883713.1"/>
    </source>
</evidence>
<dbReference type="Gene3D" id="1.10.10.10">
    <property type="entry name" value="Winged helix-like DNA-binding domain superfamily/Winged helix DNA-binding domain"/>
    <property type="match status" value="1"/>
</dbReference>
<name>A0ABP9ERE0_9ACTN</name>
<dbReference type="InterPro" id="IPR003018">
    <property type="entry name" value="GAF"/>
</dbReference>
<dbReference type="SUPFAM" id="SSF52172">
    <property type="entry name" value="CheY-like"/>
    <property type="match status" value="1"/>
</dbReference>
<evidence type="ECO:0000259" key="5">
    <source>
        <dbReference type="PROSITE" id="PS50921"/>
    </source>
</evidence>
<evidence type="ECO:0000256" key="3">
    <source>
        <dbReference type="ARBA" id="ARBA00023015"/>
    </source>
</evidence>
<keyword evidence="7" id="KW-1185">Reference proteome</keyword>
<keyword evidence="2" id="KW-0418">Kinase</keyword>
<evidence type="ECO:0000313" key="7">
    <source>
        <dbReference type="Proteomes" id="UP001501752"/>
    </source>
</evidence>
<keyword evidence="4" id="KW-0804">Transcription</keyword>
<dbReference type="Pfam" id="PF13185">
    <property type="entry name" value="GAF_2"/>
    <property type="match status" value="1"/>
</dbReference>
<dbReference type="SUPFAM" id="SSF55781">
    <property type="entry name" value="GAF domain-like"/>
    <property type="match status" value="1"/>
</dbReference>
<dbReference type="InterPro" id="IPR005561">
    <property type="entry name" value="ANTAR"/>
</dbReference>
<dbReference type="SMART" id="SM01012">
    <property type="entry name" value="ANTAR"/>
    <property type="match status" value="1"/>
</dbReference>
<dbReference type="InterPro" id="IPR012074">
    <property type="entry name" value="GAF_ANTAR"/>
</dbReference>
<dbReference type="Gene3D" id="3.30.450.40">
    <property type="match status" value="1"/>
</dbReference>
<sequence length="248" mass="25843">MGRQAELNEAFASLTESLVGDFDLAELLDRIAGCCVTLCSAGGAGIVVVDRAGTLRDVAYSSEAVRALERRQMEVGEGPCIDCVRLGRPVIETDLSAADARWPLFAPAGRLAGFNSARALPLRLCDTTVGALSLFDVGAAGRGEEDLRAAQVFADLAVLAVLHHRQLDVESTGETIAHALADRSLIERAKGMLAEAGGIGTDEAFERLAVHARRYVQGPTETAAALVSGALAPDAVLGPAPRTRPGGD</sequence>
<dbReference type="PROSITE" id="PS50921">
    <property type="entry name" value="ANTAR"/>
    <property type="match status" value="1"/>
</dbReference>
<dbReference type="EMBL" id="BAABIS010000001">
    <property type="protein sequence ID" value="GAA4883713.1"/>
    <property type="molecule type" value="Genomic_DNA"/>
</dbReference>
<dbReference type="RefSeq" id="WP_345701432.1">
    <property type="nucleotide sequence ID" value="NZ_BAABIS010000001.1"/>
</dbReference>
<protein>
    <submittedName>
        <fullName evidence="6">GAF and ANTAR domain-containing protein</fullName>
    </submittedName>
</protein>
<evidence type="ECO:0000256" key="1">
    <source>
        <dbReference type="ARBA" id="ARBA00022679"/>
    </source>
</evidence>
<gene>
    <name evidence="6" type="ORF">GCM10023235_75470</name>
</gene>
<dbReference type="PIRSF" id="PIRSF036625">
    <property type="entry name" value="GAF_ANTAR"/>
    <property type="match status" value="1"/>
</dbReference>
<keyword evidence="1" id="KW-0808">Transferase</keyword>
<reference evidence="7" key="1">
    <citation type="journal article" date="2019" name="Int. J. Syst. Evol. Microbiol.">
        <title>The Global Catalogue of Microorganisms (GCM) 10K type strain sequencing project: providing services to taxonomists for standard genome sequencing and annotation.</title>
        <authorList>
            <consortium name="The Broad Institute Genomics Platform"/>
            <consortium name="The Broad Institute Genome Sequencing Center for Infectious Disease"/>
            <person name="Wu L."/>
            <person name="Ma J."/>
        </authorList>
    </citation>
    <scope>NUCLEOTIDE SEQUENCE [LARGE SCALE GENOMIC DNA]</scope>
    <source>
        <strain evidence="7">JCM 13006</strain>
    </source>
</reference>
<dbReference type="Proteomes" id="UP001501752">
    <property type="component" value="Unassembled WGS sequence"/>
</dbReference>
<evidence type="ECO:0000256" key="2">
    <source>
        <dbReference type="ARBA" id="ARBA00022777"/>
    </source>
</evidence>
<dbReference type="Pfam" id="PF03861">
    <property type="entry name" value="ANTAR"/>
    <property type="match status" value="1"/>
</dbReference>
<proteinExistence type="predicted"/>
<dbReference type="InterPro" id="IPR036388">
    <property type="entry name" value="WH-like_DNA-bd_sf"/>
</dbReference>
<dbReference type="InterPro" id="IPR029016">
    <property type="entry name" value="GAF-like_dom_sf"/>
</dbReference>
<evidence type="ECO:0000256" key="4">
    <source>
        <dbReference type="ARBA" id="ARBA00023163"/>
    </source>
</evidence>
<comment type="caution">
    <text evidence="6">The sequence shown here is derived from an EMBL/GenBank/DDBJ whole genome shotgun (WGS) entry which is preliminary data.</text>
</comment>
<feature type="domain" description="ANTAR" evidence="5">
    <location>
        <begin position="166"/>
        <end position="227"/>
    </location>
</feature>
<keyword evidence="3" id="KW-0805">Transcription regulation</keyword>
<dbReference type="InterPro" id="IPR011006">
    <property type="entry name" value="CheY-like_superfamily"/>
</dbReference>